<feature type="active site" description="Charge relay system" evidence="2">
    <location>
        <position position="307"/>
    </location>
</feature>
<dbReference type="Proteomes" id="UP000542353">
    <property type="component" value="Unassembled WGS sequence"/>
</dbReference>
<feature type="domain" description="AB hydrolase-1" evidence="3">
    <location>
        <begin position="72"/>
        <end position="310"/>
    </location>
</feature>
<dbReference type="Gene3D" id="3.40.50.1820">
    <property type="entry name" value="alpha/beta hydrolase"/>
    <property type="match status" value="1"/>
</dbReference>
<organism evidence="4 5">
    <name type="scientific">Rhodopseudomonas rhenobacensis</name>
    <dbReference type="NCBI Taxonomy" id="87461"/>
    <lineage>
        <taxon>Bacteria</taxon>
        <taxon>Pseudomonadati</taxon>
        <taxon>Pseudomonadota</taxon>
        <taxon>Alphaproteobacteria</taxon>
        <taxon>Hyphomicrobiales</taxon>
        <taxon>Nitrobacteraceae</taxon>
        <taxon>Rhodopseudomonas</taxon>
    </lineage>
</organism>
<evidence type="ECO:0000256" key="2">
    <source>
        <dbReference type="PIRSR" id="PIRSR005211-1"/>
    </source>
</evidence>
<dbReference type="InterPro" id="IPR029058">
    <property type="entry name" value="AB_hydrolase_fold"/>
</dbReference>
<evidence type="ECO:0000259" key="3">
    <source>
        <dbReference type="Pfam" id="PF00561"/>
    </source>
</evidence>
<dbReference type="InterPro" id="IPR000073">
    <property type="entry name" value="AB_hydrolase_1"/>
</dbReference>
<dbReference type="SUPFAM" id="SSF53474">
    <property type="entry name" value="alpha/beta-Hydrolases"/>
    <property type="match status" value="1"/>
</dbReference>
<accession>A0A7W8DZJ3</accession>
<reference evidence="4 5" key="1">
    <citation type="submission" date="2020-08" db="EMBL/GenBank/DDBJ databases">
        <title>Genomic Encyclopedia of Type Strains, Phase IV (KMG-IV): sequencing the most valuable type-strain genomes for metagenomic binning, comparative biology and taxonomic classification.</title>
        <authorList>
            <person name="Goeker M."/>
        </authorList>
    </citation>
    <scope>NUCLEOTIDE SEQUENCE [LARGE SCALE GENOMIC DNA]</scope>
    <source>
        <strain evidence="4 5">DSM 12706</strain>
    </source>
</reference>
<gene>
    <name evidence="4" type="ORF">HNR60_002854</name>
</gene>
<evidence type="ECO:0000256" key="1">
    <source>
        <dbReference type="ARBA" id="ARBA00010884"/>
    </source>
</evidence>
<dbReference type="AlphaFoldDB" id="A0A7W8DZJ3"/>
<protein>
    <recommendedName>
        <fullName evidence="3">AB hydrolase-1 domain-containing protein</fullName>
    </recommendedName>
</protein>
<dbReference type="GO" id="GO:0034338">
    <property type="term" value="F:short-chain carboxylesterase activity"/>
    <property type="evidence" value="ECO:0007669"/>
    <property type="project" value="TreeGrafter"/>
</dbReference>
<sequence>MTRHGFLDLRMTALHDYRAPWWLPGGDLQTIWPALISRPRSSAAPAYRRERWQAPDGDFIDVDHLQGARGAPWLVLFHGLEGSSSSHYAVAFAQAAQARGWHFSVPHFRGCSGEPNLAPRSYHSGDFEEIGWMLDRIRGYAAAPVLAAGVSLGGNALLRWAEEAGSTAAPVVRALAAISAPLDLAAAGAAIDRGFNWLAYAQHFLRTMKPRALAKWQQHPKLFDRERLIAARTLRDFDDCFTAPLHGFSSVDDYWRRASAKPHLTSIRVPTLVFNARNDPFVPEPSLPNPNQAGPQVMLWQPDEGGHVGFPAGRFPGHVRAMPEAVCDWLEAAG</sequence>
<dbReference type="PIRSF" id="PIRSF005211">
    <property type="entry name" value="Ab_hydro_YheT"/>
    <property type="match status" value="1"/>
</dbReference>
<dbReference type="EMBL" id="JACHIH010000017">
    <property type="protein sequence ID" value="MBB5048093.1"/>
    <property type="molecule type" value="Genomic_DNA"/>
</dbReference>
<dbReference type="PANTHER" id="PTHR10794">
    <property type="entry name" value="ABHYDROLASE DOMAIN-CONTAINING PROTEIN"/>
    <property type="match status" value="1"/>
</dbReference>
<comment type="caution">
    <text evidence="4">The sequence shown here is derived from an EMBL/GenBank/DDBJ whole genome shotgun (WGS) entry which is preliminary data.</text>
</comment>
<feature type="active site" description="Charge relay system" evidence="2">
    <location>
        <position position="279"/>
    </location>
</feature>
<evidence type="ECO:0000313" key="4">
    <source>
        <dbReference type="EMBL" id="MBB5048093.1"/>
    </source>
</evidence>
<dbReference type="GO" id="GO:0047372">
    <property type="term" value="F:monoacylglycerol lipase activity"/>
    <property type="evidence" value="ECO:0007669"/>
    <property type="project" value="TreeGrafter"/>
</dbReference>
<evidence type="ECO:0000313" key="5">
    <source>
        <dbReference type="Proteomes" id="UP000542353"/>
    </source>
</evidence>
<dbReference type="Pfam" id="PF00561">
    <property type="entry name" value="Abhydrolase_1"/>
    <property type="match status" value="1"/>
</dbReference>
<feature type="active site" description="Charge relay system" evidence="2">
    <location>
        <position position="151"/>
    </location>
</feature>
<dbReference type="InterPro" id="IPR050960">
    <property type="entry name" value="AB_hydrolase_4_sf"/>
</dbReference>
<keyword evidence="5" id="KW-1185">Reference proteome</keyword>
<dbReference type="InterPro" id="IPR012020">
    <property type="entry name" value="ABHD4"/>
</dbReference>
<proteinExistence type="inferred from homology"/>
<name>A0A7W8DZJ3_9BRAD</name>
<dbReference type="RefSeq" id="WP_246432945.1">
    <property type="nucleotide sequence ID" value="NZ_JACHIH010000017.1"/>
</dbReference>
<comment type="similarity">
    <text evidence="1">Belongs to the AB hydrolase superfamily. AB hydrolase 4 family.</text>
</comment>
<dbReference type="PANTHER" id="PTHR10794:SF94">
    <property type="entry name" value="ESTERASE YHET-RELATED"/>
    <property type="match status" value="1"/>
</dbReference>